<gene>
    <name evidence="8" type="ORF">Achr_32530</name>
</gene>
<dbReference type="Pfam" id="PF25917">
    <property type="entry name" value="BSH_RND"/>
    <property type="match status" value="1"/>
</dbReference>
<keyword evidence="3" id="KW-0813">Transport</keyword>
<keyword evidence="9" id="KW-1185">Reference proteome</keyword>
<dbReference type="STRING" id="1328314.Achr_32530"/>
<comment type="similarity">
    <text evidence="2">Belongs to the membrane fusion protein (MFP) (TC 8.A.1) family.</text>
</comment>
<comment type="subcellular location">
    <subcellularLocation>
        <location evidence="1">Cell envelope</location>
    </subcellularLocation>
</comment>
<dbReference type="KEGG" id="acx:Achr_32530"/>
<dbReference type="HOGENOM" id="CLU_018816_1_0_6"/>
<dbReference type="Gene3D" id="2.40.50.100">
    <property type="match status" value="1"/>
</dbReference>
<reference evidence="8 9" key="1">
    <citation type="journal article" date="2015" name="PLoS ONE">
        <title>Azotobacter Genomes: The Genome of Azotobacter chroococcum NCIMB 8003 (ATCC 4412).</title>
        <authorList>
            <person name="Robson R.L."/>
            <person name="Jones R."/>
            <person name="Robson R.M."/>
            <person name="Schwartz A."/>
            <person name="Richardson T.H."/>
        </authorList>
    </citation>
    <scope>NUCLEOTIDE SEQUENCE [LARGE SCALE GENOMIC DNA]</scope>
    <source>
        <strain evidence="8 9">NCIMB 8003</strain>
    </source>
</reference>
<evidence type="ECO:0000256" key="4">
    <source>
        <dbReference type="ARBA" id="ARBA00023054"/>
    </source>
</evidence>
<dbReference type="AlphaFoldDB" id="A0A0C4WPV1"/>
<dbReference type="Pfam" id="PF25967">
    <property type="entry name" value="RND-MFP_C"/>
    <property type="match status" value="1"/>
</dbReference>
<evidence type="ECO:0000313" key="9">
    <source>
        <dbReference type="Proteomes" id="UP000068210"/>
    </source>
</evidence>
<dbReference type="InterPro" id="IPR058625">
    <property type="entry name" value="MdtA-like_BSH"/>
</dbReference>
<dbReference type="PANTHER" id="PTHR30469:SF18">
    <property type="entry name" value="RESISTANCE-NODULATION-CELL DIVISION (RND) EFFLUX MEMBRANE FUSION PROTEIN-RELATED"/>
    <property type="match status" value="1"/>
</dbReference>
<feature type="domain" description="Multidrug resistance protein MdtA-like alpha-helical hairpin" evidence="5">
    <location>
        <begin position="158"/>
        <end position="221"/>
    </location>
</feature>
<dbReference type="GO" id="GO:0015562">
    <property type="term" value="F:efflux transmembrane transporter activity"/>
    <property type="evidence" value="ECO:0007669"/>
    <property type="project" value="TreeGrafter"/>
</dbReference>
<dbReference type="SUPFAM" id="SSF111369">
    <property type="entry name" value="HlyD-like secretion proteins"/>
    <property type="match status" value="1"/>
</dbReference>
<dbReference type="NCBIfam" id="TIGR01730">
    <property type="entry name" value="RND_mfp"/>
    <property type="match status" value="1"/>
</dbReference>
<evidence type="ECO:0000256" key="1">
    <source>
        <dbReference type="ARBA" id="ARBA00004196"/>
    </source>
</evidence>
<protein>
    <submittedName>
        <fullName evidence="8">RND family efflux transporter MFP subunit</fullName>
    </submittedName>
</protein>
<dbReference type="InterPro" id="IPR006143">
    <property type="entry name" value="RND_pump_MFP"/>
</dbReference>
<feature type="domain" description="Multidrug resistance protein MdtA-like barrel-sandwich hybrid" evidence="6">
    <location>
        <begin position="116"/>
        <end position="248"/>
    </location>
</feature>
<dbReference type="InterPro" id="IPR058627">
    <property type="entry name" value="MdtA-like_C"/>
</dbReference>
<dbReference type="Gene3D" id="1.10.287.470">
    <property type="entry name" value="Helix hairpin bin"/>
    <property type="match status" value="1"/>
</dbReference>
<evidence type="ECO:0000259" key="7">
    <source>
        <dbReference type="Pfam" id="PF25967"/>
    </source>
</evidence>
<dbReference type="GO" id="GO:1990281">
    <property type="term" value="C:efflux pump complex"/>
    <property type="evidence" value="ECO:0007669"/>
    <property type="project" value="TreeGrafter"/>
</dbReference>
<name>A0A0C4WPV1_9GAMM</name>
<feature type="domain" description="Multidrug resistance protein MdtA-like C-terminal permuted SH3" evidence="7">
    <location>
        <begin position="338"/>
        <end position="392"/>
    </location>
</feature>
<evidence type="ECO:0000313" key="8">
    <source>
        <dbReference type="EMBL" id="AJE22661.1"/>
    </source>
</evidence>
<dbReference type="EMBL" id="CP010415">
    <property type="protein sequence ID" value="AJE22661.1"/>
    <property type="molecule type" value="Genomic_DNA"/>
</dbReference>
<accession>A0A0C4WPV1</accession>
<evidence type="ECO:0000256" key="2">
    <source>
        <dbReference type="ARBA" id="ARBA00009477"/>
    </source>
</evidence>
<organism evidence="8 9">
    <name type="scientific">Azotobacter chroococcum NCIMB 8003</name>
    <dbReference type="NCBI Taxonomy" id="1328314"/>
    <lineage>
        <taxon>Bacteria</taxon>
        <taxon>Pseudomonadati</taxon>
        <taxon>Pseudomonadota</taxon>
        <taxon>Gammaproteobacteria</taxon>
        <taxon>Pseudomonadales</taxon>
        <taxon>Pseudomonadaceae</taxon>
        <taxon>Azotobacter</taxon>
    </lineage>
</organism>
<dbReference type="Pfam" id="PF25876">
    <property type="entry name" value="HH_MFP_RND"/>
    <property type="match status" value="1"/>
</dbReference>
<keyword evidence="4" id="KW-0175">Coiled coil</keyword>
<sequence length="414" mass="44843">MPSYVELREEHEQLWSTMYIRPERKCLKKNNPIFSRGIPAQAQEVRGVAQLWPAEPRKISFHVLICAAVFMVGCSEPPEIEPRLQPPLVRVAIAQEAQASERSFTGVVAARVLSELGFRVDGKVTQRFVDVGQRVKRGQILMRLDPEDLHLALTSRLGDETAARARYLQAKADEARRRGLAKTGAVSAQEYDQVVAILRSSQAQFDAAQAQVNVARNATQYAELKADTDGVIVATQAEPGQVVAAGQTVIQLAKDGPREAAISLPETLRPALGSQASATLYGSSASMPAVLRELSDAADPATRTFAARYVLPKDQPAPLGATVTIRLKIPSHATQPRVIVPIGALQDRGKGSGVWVIDPQSKVRLRHIVIDAVNIETAEIHGDLQPGEQVVALGAHLIHEGEQVRIGESLAVLP</sequence>
<proteinExistence type="inferred from homology"/>
<dbReference type="Proteomes" id="UP000068210">
    <property type="component" value="Chromosome"/>
</dbReference>
<evidence type="ECO:0000256" key="3">
    <source>
        <dbReference type="ARBA" id="ARBA00022448"/>
    </source>
</evidence>
<evidence type="ECO:0000259" key="5">
    <source>
        <dbReference type="Pfam" id="PF25876"/>
    </source>
</evidence>
<dbReference type="PANTHER" id="PTHR30469">
    <property type="entry name" value="MULTIDRUG RESISTANCE PROTEIN MDTA"/>
    <property type="match status" value="1"/>
</dbReference>
<dbReference type="Gene3D" id="2.40.30.170">
    <property type="match status" value="1"/>
</dbReference>
<dbReference type="InterPro" id="IPR058624">
    <property type="entry name" value="MdtA-like_HH"/>
</dbReference>
<dbReference type="Gene3D" id="2.40.420.20">
    <property type="match status" value="1"/>
</dbReference>
<evidence type="ECO:0000259" key="6">
    <source>
        <dbReference type="Pfam" id="PF25917"/>
    </source>
</evidence>